<dbReference type="Pfam" id="PF02798">
    <property type="entry name" value="GST_N"/>
    <property type="match status" value="1"/>
</dbReference>
<dbReference type="EMBL" id="CAJZBQ010000021">
    <property type="protein sequence ID" value="CAG9318814.1"/>
    <property type="molecule type" value="Genomic_DNA"/>
</dbReference>
<evidence type="ECO:0000313" key="4">
    <source>
        <dbReference type="Proteomes" id="UP001162131"/>
    </source>
</evidence>
<accession>A0AAU9IWC7</accession>
<keyword evidence="4" id="KW-1185">Reference proteome</keyword>
<evidence type="ECO:0008006" key="5">
    <source>
        <dbReference type="Google" id="ProtNLM"/>
    </source>
</evidence>
<feature type="domain" description="GST C-terminal" evidence="2">
    <location>
        <begin position="83"/>
        <end position="209"/>
    </location>
</feature>
<evidence type="ECO:0000259" key="2">
    <source>
        <dbReference type="PROSITE" id="PS50405"/>
    </source>
</evidence>
<dbReference type="InterPro" id="IPR004046">
    <property type="entry name" value="GST_C"/>
</dbReference>
<comment type="caution">
    <text evidence="3">The sequence shown here is derived from an EMBL/GenBank/DDBJ whole genome shotgun (WGS) entry which is preliminary data.</text>
</comment>
<gene>
    <name evidence="3" type="ORF">BSTOLATCC_MIC22178</name>
</gene>
<dbReference type="InterPro" id="IPR050213">
    <property type="entry name" value="GST_superfamily"/>
</dbReference>
<evidence type="ECO:0000259" key="1">
    <source>
        <dbReference type="PROSITE" id="PS50404"/>
    </source>
</evidence>
<protein>
    <recommendedName>
        <fullName evidence="5">Glutathione S-transferase</fullName>
    </recommendedName>
</protein>
<dbReference type="InterPro" id="IPR036282">
    <property type="entry name" value="Glutathione-S-Trfase_C_sf"/>
</dbReference>
<dbReference type="InterPro" id="IPR010987">
    <property type="entry name" value="Glutathione-S-Trfase_C-like"/>
</dbReference>
<dbReference type="GO" id="GO:0006749">
    <property type="term" value="P:glutathione metabolic process"/>
    <property type="evidence" value="ECO:0007669"/>
    <property type="project" value="TreeGrafter"/>
</dbReference>
<dbReference type="PANTHER" id="PTHR11571:SF150">
    <property type="entry name" value="GLUTATHIONE S-TRANSFERASE"/>
    <property type="match status" value="1"/>
</dbReference>
<dbReference type="AlphaFoldDB" id="A0AAU9IWC7"/>
<dbReference type="SUPFAM" id="SSF52833">
    <property type="entry name" value="Thioredoxin-like"/>
    <property type="match status" value="1"/>
</dbReference>
<dbReference type="PANTHER" id="PTHR11571">
    <property type="entry name" value="GLUTATHIONE S-TRANSFERASE"/>
    <property type="match status" value="1"/>
</dbReference>
<organism evidence="3 4">
    <name type="scientific">Blepharisma stoltei</name>
    <dbReference type="NCBI Taxonomy" id="1481888"/>
    <lineage>
        <taxon>Eukaryota</taxon>
        <taxon>Sar</taxon>
        <taxon>Alveolata</taxon>
        <taxon>Ciliophora</taxon>
        <taxon>Postciliodesmatophora</taxon>
        <taxon>Heterotrichea</taxon>
        <taxon>Heterotrichida</taxon>
        <taxon>Blepharismidae</taxon>
        <taxon>Blepharisma</taxon>
    </lineage>
</organism>
<reference evidence="3" key="1">
    <citation type="submission" date="2021-09" db="EMBL/GenBank/DDBJ databases">
        <authorList>
            <consortium name="AG Swart"/>
            <person name="Singh M."/>
            <person name="Singh A."/>
            <person name="Seah K."/>
            <person name="Emmerich C."/>
        </authorList>
    </citation>
    <scope>NUCLEOTIDE SEQUENCE</scope>
    <source>
        <strain evidence="3">ATCC30299</strain>
    </source>
</reference>
<name>A0AAU9IWC7_9CILI</name>
<proteinExistence type="predicted"/>
<dbReference type="GO" id="GO:0004364">
    <property type="term" value="F:glutathione transferase activity"/>
    <property type="evidence" value="ECO:0007669"/>
    <property type="project" value="TreeGrafter"/>
</dbReference>
<feature type="domain" description="GST N-terminal" evidence="1">
    <location>
        <begin position="2"/>
        <end position="81"/>
    </location>
</feature>
<dbReference type="InterPro" id="IPR004045">
    <property type="entry name" value="Glutathione_S-Trfase_N"/>
</dbReference>
<dbReference type="CDD" id="cd03039">
    <property type="entry name" value="GST_N_Sigma_like"/>
    <property type="match status" value="1"/>
</dbReference>
<dbReference type="InterPro" id="IPR036249">
    <property type="entry name" value="Thioredoxin-like_sf"/>
</dbReference>
<dbReference type="Pfam" id="PF14497">
    <property type="entry name" value="GST_C_3"/>
    <property type="match status" value="1"/>
</dbReference>
<sequence>MALIRFHYFDGFWNGEVSRMILKHLGLPFEDIRHSHESWGKLKSSGVPEFGQLPMLEIDSHTLVQSRAIEKYLLRRAGLLTNDLYKAYQSESIVGFIDDLKSELAKVVFDENKEKVVRWNNEKLPGKIQKLERRLNQNNSHIVGDEISHADFVVFQWTYDYFLRKNKVATMRPVLEGSSPRLLRYCESFKRSSPNLSAYLDSRVDDKPF</sequence>
<dbReference type="Proteomes" id="UP001162131">
    <property type="component" value="Unassembled WGS sequence"/>
</dbReference>
<dbReference type="PROSITE" id="PS50404">
    <property type="entry name" value="GST_NTER"/>
    <property type="match status" value="1"/>
</dbReference>
<dbReference type="Gene3D" id="1.20.1050.10">
    <property type="match status" value="1"/>
</dbReference>
<dbReference type="PROSITE" id="PS50405">
    <property type="entry name" value="GST_CTER"/>
    <property type="match status" value="1"/>
</dbReference>
<dbReference type="SUPFAM" id="SSF47616">
    <property type="entry name" value="GST C-terminal domain-like"/>
    <property type="match status" value="1"/>
</dbReference>
<dbReference type="SFLD" id="SFLDS00019">
    <property type="entry name" value="Glutathione_Transferase_(cytos"/>
    <property type="match status" value="1"/>
</dbReference>
<dbReference type="InterPro" id="IPR040079">
    <property type="entry name" value="Glutathione_S-Trfase"/>
</dbReference>
<evidence type="ECO:0000313" key="3">
    <source>
        <dbReference type="EMBL" id="CAG9318814.1"/>
    </source>
</evidence>
<dbReference type="Gene3D" id="3.40.30.10">
    <property type="entry name" value="Glutaredoxin"/>
    <property type="match status" value="1"/>
</dbReference>